<reference evidence="2 3" key="1">
    <citation type="submission" date="2017-12" db="EMBL/GenBank/DDBJ databases">
        <authorList>
            <person name="Pombert J.-F."/>
            <person name="Haag K.L."/>
            <person name="Ebert D."/>
        </authorList>
    </citation>
    <scope>NUCLEOTIDE SEQUENCE [LARGE SCALE GENOMIC DNA]</scope>
    <source>
        <strain evidence="2">FI-OER-3-3</strain>
    </source>
</reference>
<organism evidence="2 3">
    <name type="scientific">Hamiltosporidium tvaerminnensis</name>
    <dbReference type="NCBI Taxonomy" id="1176355"/>
    <lineage>
        <taxon>Eukaryota</taxon>
        <taxon>Fungi</taxon>
        <taxon>Fungi incertae sedis</taxon>
        <taxon>Microsporidia</taxon>
        <taxon>Dubosqiidae</taxon>
        <taxon>Hamiltosporidium</taxon>
    </lineage>
</organism>
<keyword evidence="1" id="KW-0732">Signal</keyword>
<feature type="non-terminal residue" evidence="2">
    <location>
        <position position="354"/>
    </location>
</feature>
<dbReference type="Proteomes" id="UP000292362">
    <property type="component" value="Unassembled WGS sequence"/>
</dbReference>
<gene>
    <name evidence="2" type="ORF">CWI37_1287p0010</name>
</gene>
<feature type="signal peptide" evidence="1">
    <location>
        <begin position="1"/>
        <end position="21"/>
    </location>
</feature>
<comment type="caution">
    <text evidence="2">The sequence shown here is derived from an EMBL/GenBank/DDBJ whole genome shotgun (WGS) entry which is preliminary data.</text>
</comment>
<evidence type="ECO:0000313" key="2">
    <source>
        <dbReference type="EMBL" id="TBT99597.1"/>
    </source>
</evidence>
<evidence type="ECO:0000313" key="3">
    <source>
        <dbReference type="Proteomes" id="UP000292362"/>
    </source>
</evidence>
<name>A0A4Q9KXA9_9MICR</name>
<dbReference type="EMBL" id="PITJ01001287">
    <property type="protein sequence ID" value="TBT99597.1"/>
    <property type="molecule type" value="Genomic_DNA"/>
</dbReference>
<sequence length="354" mass="41646">MNIPLIIILCKLFCSLYTHVADDFEGYYKMINILCNEANKLGYPVELRSRYQKCFHIIMTNTFQNVIEDISLSIPHIKIFFEAHINKIQALFLECLNETIKEQIEQIVSHGGESYINEKMIYRSIFLMFKNMFISKYLQFCADVEFLNESEKSAHKSIILNELLAGPDSSFLDMLDKIKSNQENEKVLNTQDEKIKIVENSIKDNVFLVFLSQLVFALFVDRFRVLNNLFTELTIFDFKKNRDCFRAEIERNRFIKTIKRIYTKTNWNFPRYYQNESSLKIDPKIKNAYFDSLIYTLSCNKFMKSTPSDLKSRCFSFIIDFDEVHIPIINTSEASNCIFPKCIAPTFLNILKSL</sequence>
<evidence type="ECO:0000256" key="1">
    <source>
        <dbReference type="SAM" id="SignalP"/>
    </source>
</evidence>
<feature type="chain" id="PRO_5020240566" evidence="1">
    <location>
        <begin position="22"/>
        <end position="354"/>
    </location>
</feature>
<dbReference type="VEuPathDB" id="MicrosporidiaDB:CWI37_1287p0010"/>
<protein>
    <submittedName>
        <fullName evidence="2">Uncharacterized protein</fullName>
    </submittedName>
</protein>
<dbReference type="AlphaFoldDB" id="A0A4Q9KXA9"/>
<accession>A0A4Q9KXA9</accession>
<proteinExistence type="predicted"/>